<dbReference type="OrthoDB" id="7464126at2759"/>
<sequence>MSSSANPHARLIFKEAFDRLKETVDRINPHHTPVFQNTNLEDVFNASREIEKELARRNCLRNMRRLIPFLESLQHYSKSIEVLCNGTPYLPWIWAPIKVTLQIASEFPAAMEKLVATYSKIAEVIPRFDRLGEAFKKDLALHRVMAMAYADILDFHREAYSFFNQPGWRIFFNTLWGKADRKFKMILDSLAENCRLVETEAKTADIVEASSFRIKIEDQMRKEDNERVVARLQSALTWLDAKDEAQENELGRLHDRVFEHSCDWIQRHNEAKAWMSIRGSQPILWLVGKPGAGKSTLSATIIQFLLQDRRSAVLYYFCNHHSGESIDSGHVLRTLISELLRINSDMAAFIYEEHITNGHAPSIPRLKQLLQTLLSVVPSTRIIIDGVDELEDHCRSQVLNDVIGMASVQNSRAICKLLVSSRDFYSISKLMSKYPVLDLNKERHFLDTSITSFVHHRLHEMRSRLEKSQDDSSDILELRRAVHDLPEDLDQLYSRILDRITKETGQTKSEAIKTIFTWMVHGARYLKSFELLSAVSLHLGSSSYGYHAYEWEWVLNKCKPLIEVTKSGTVNFTHCTVHEYFTKGTGITMIDPLNASLEISHGCLSCLTQGLDILDPQWSLQRQILEVTGGRHALIRYSIDFWLKHLLASIDKIEDRTDLKNMLEALDELDDRHGTIKDYCSSRKAKPIVVAESLDEFVFSTKILKWPHLKDMLSEHLRFESSLKKQEFVSGKGTPSRLTISV</sequence>
<evidence type="ECO:0000259" key="3">
    <source>
        <dbReference type="Pfam" id="PF24883"/>
    </source>
</evidence>
<dbReference type="AlphaFoldDB" id="A0A6A6WYA1"/>
<dbReference type="PANTHER" id="PTHR10039:SF14">
    <property type="entry name" value="NACHT DOMAIN-CONTAINING PROTEIN"/>
    <property type="match status" value="1"/>
</dbReference>
<dbReference type="SUPFAM" id="SSF52540">
    <property type="entry name" value="P-loop containing nucleoside triphosphate hydrolases"/>
    <property type="match status" value="1"/>
</dbReference>
<dbReference type="Pfam" id="PF24883">
    <property type="entry name" value="NPHP3_N"/>
    <property type="match status" value="1"/>
</dbReference>
<gene>
    <name evidence="4" type="ORF">K505DRAFT_313557</name>
</gene>
<dbReference type="Proteomes" id="UP000799757">
    <property type="component" value="Unassembled WGS sequence"/>
</dbReference>
<keyword evidence="1" id="KW-0677">Repeat</keyword>
<feature type="domain" description="DUF7708" evidence="2">
    <location>
        <begin position="68"/>
        <end position="206"/>
    </location>
</feature>
<feature type="domain" description="Nephrocystin 3-like N-terminal" evidence="3">
    <location>
        <begin position="261"/>
        <end position="422"/>
    </location>
</feature>
<proteinExistence type="predicted"/>
<reference evidence="4" key="1">
    <citation type="journal article" date="2020" name="Stud. Mycol.">
        <title>101 Dothideomycetes genomes: a test case for predicting lifestyles and emergence of pathogens.</title>
        <authorList>
            <person name="Haridas S."/>
            <person name="Albert R."/>
            <person name="Binder M."/>
            <person name="Bloem J."/>
            <person name="Labutti K."/>
            <person name="Salamov A."/>
            <person name="Andreopoulos B."/>
            <person name="Baker S."/>
            <person name="Barry K."/>
            <person name="Bills G."/>
            <person name="Bluhm B."/>
            <person name="Cannon C."/>
            <person name="Castanera R."/>
            <person name="Culley D."/>
            <person name="Daum C."/>
            <person name="Ezra D."/>
            <person name="Gonzalez J."/>
            <person name="Henrissat B."/>
            <person name="Kuo A."/>
            <person name="Liang C."/>
            <person name="Lipzen A."/>
            <person name="Lutzoni F."/>
            <person name="Magnuson J."/>
            <person name="Mondo S."/>
            <person name="Nolan M."/>
            <person name="Ohm R."/>
            <person name="Pangilinan J."/>
            <person name="Park H.-J."/>
            <person name="Ramirez L."/>
            <person name="Alfaro M."/>
            <person name="Sun H."/>
            <person name="Tritt A."/>
            <person name="Yoshinaga Y."/>
            <person name="Zwiers L.-H."/>
            <person name="Turgeon B."/>
            <person name="Goodwin S."/>
            <person name="Spatafora J."/>
            <person name="Crous P."/>
            <person name="Grigoriev I."/>
        </authorList>
    </citation>
    <scope>NUCLEOTIDE SEQUENCE</scope>
    <source>
        <strain evidence="4">CBS 109.77</strain>
    </source>
</reference>
<name>A0A6A6WYA1_9PLEO</name>
<evidence type="ECO:0000313" key="4">
    <source>
        <dbReference type="EMBL" id="KAF2789210.1"/>
    </source>
</evidence>
<evidence type="ECO:0000256" key="1">
    <source>
        <dbReference type="ARBA" id="ARBA00022737"/>
    </source>
</evidence>
<evidence type="ECO:0000313" key="5">
    <source>
        <dbReference type="Proteomes" id="UP000799757"/>
    </source>
</evidence>
<evidence type="ECO:0000259" key="2">
    <source>
        <dbReference type="Pfam" id="PF24809"/>
    </source>
</evidence>
<keyword evidence="5" id="KW-1185">Reference proteome</keyword>
<organism evidence="4 5">
    <name type="scientific">Melanomma pulvis-pyrius CBS 109.77</name>
    <dbReference type="NCBI Taxonomy" id="1314802"/>
    <lineage>
        <taxon>Eukaryota</taxon>
        <taxon>Fungi</taxon>
        <taxon>Dikarya</taxon>
        <taxon>Ascomycota</taxon>
        <taxon>Pezizomycotina</taxon>
        <taxon>Dothideomycetes</taxon>
        <taxon>Pleosporomycetidae</taxon>
        <taxon>Pleosporales</taxon>
        <taxon>Melanommataceae</taxon>
        <taxon>Melanomma</taxon>
    </lineage>
</organism>
<dbReference type="PANTHER" id="PTHR10039">
    <property type="entry name" value="AMELOGENIN"/>
    <property type="match status" value="1"/>
</dbReference>
<dbReference type="InterPro" id="IPR056125">
    <property type="entry name" value="DUF7708"/>
</dbReference>
<dbReference type="InterPro" id="IPR056884">
    <property type="entry name" value="NPHP3-like_N"/>
</dbReference>
<accession>A0A6A6WYA1</accession>
<dbReference type="Pfam" id="PF24809">
    <property type="entry name" value="DUF7708"/>
    <property type="match status" value="1"/>
</dbReference>
<protein>
    <submittedName>
        <fullName evidence="4">Uncharacterized protein</fullName>
    </submittedName>
</protein>
<dbReference type="Gene3D" id="3.40.50.300">
    <property type="entry name" value="P-loop containing nucleotide triphosphate hydrolases"/>
    <property type="match status" value="1"/>
</dbReference>
<dbReference type="EMBL" id="MU002154">
    <property type="protein sequence ID" value="KAF2789210.1"/>
    <property type="molecule type" value="Genomic_DNA"/>
</dbReference>
<dbReference type="InterPro" id="IPR027417">
    <property type="entry name" value="P-loop_NTPase"/>
</dbReference>